<gene>
    <name evidence="9" type="ORF">IAA84_10425</name>
</gene>
<feature type="transmembrane region" description="Helical" evidence="7">
    <location>
        <begin position="76"/>
        <end position="97"/>
    </location>
</feature>
<evidence type="ECO:0000256" key="6">
    <source>
        <dbReference type="ARBA" id="ARBA00023136"/>
    </source>
</evidence>
<accession>A0A9D1G2T9</accession>
<dbReference type="InterPro" id="IPR035906">
    <property type="entry name" value="MetI-like_sf"/>
</dbReference>
<comment type="caution">
    <text evidence="9">The sequence shown here is derived from an EMBL/GenBank/DDBJ whole genome shotgun (WGS) entry which is preliminary data.</text>
</comment>
<evidence type="ECO:0000313" key="10">
    <source>
        <dbReference type="Proteomes" id="UP000824140"/>
    </source>
</evidence>
<comment type="similarity">
    <text evidence="7">Belongs to the binding-protein-dependent transport system permease family.</text>
</comment>
<dbReference type="Gene3D" id="1.10.3720.10">
    <property type="entry name" value="MetI-like"/>
    <property type="match status" value="1"/>
</dbReference>
<evidence type="ECO:0000256" key="7">
    <source>
        <dbReference type="RuleBase" id="RU363032"/>
    </source>
</evidence>
<reference evidence="9" key="1">
    <citation type="submission" date="2020-10" db="EMBL/GenBank/DDBJ databases">
        <authorList>
            <person name="Gilroy R."/>
        </authorList>
    </citation>
    <scope>NUCLEOTIDE SEQUENCE</scope>
    <source>
        <strain evidence="9">13766</strain>
    </source>
</reference>
<dbReference type="EMBL" id="DVJN01000200">
    <property type="protein sequence ID" value="HIS93420.1"/>
    <property type="molecule type" value="Genomic_DNA"/>
</dbReference>
<proteinExistence type="inferred from homology"/>
<evidence type="ECO:0000256" key="5">
    <source>
        <dbReference type="ARBA" id="ARBA00022989"/>
    </source>
</evidence>
<dbReference type="PANTHER" id="PTHR43744:SF9">
    <property type="entry name" value="POLYGALACTURONAN_RHAMNOGALACTURONAN TRANSPORT SYSTEM PERMEASE PROTEIN YTCP"/>
    <property type="match status" value="1"/>
</dbReference>
<organism evidence="9 10">
    <name type="scientific">Candidatus Alectryocaccomicrobium excrementavium</name>
    <dbReference type="NCBI Taxonomy" id="2840668"/>
    <lineage>
        <taxon>Bacteria</taxon>
        <taxon>Bacillati</taxon>
        <taxon>Bacillota</taxon>
        <taxon>Clostridia</taxon>
        <taxon>Candidatus Alectryocaccomicrobium</taxon>
    </lineage>
</organism>
<evidence type="ECO:0000259" key="8">
    <source>
        <dbReference type="PROSITE" id="PS50928"/>
    </source>
</evidence>
<dbReference type="InterPro" id="IPR000515">
    <property type="entry name" value="MetI-like"/>
</dbReference>
<feature type="transmembrane region" description="Helical" evidence="7">
    <location>
        <begin position="183"/>
        <end position="205"/>
    </location>
</feature>
<keyword evidence="6 7" id="KW-0472">Membrane</keyword>
<protein>
    <submittedName>
        <fullName evidence="9">Carbohydrate ABC transporter permease</fullName>
    </submittedName>
</protein>
<feature type="transmembrane region" description="Helical" evidence="7">
    <location>
        <begin position="259"/>
        <end position="278"/>
    </location>
</feature>
<dbReference type="SUPFAM" id="SSF161098">
    <property type="entry name" value="MetI-like"/>
    <property type="match status" value="1"/>
</dbReference>
<dbReference type="GO" id="GO:0005886">
    <property type="term" value="C:plasma membrane"/>
    <property type="evidence" value="ECO:0007669"/>
    <property type="project" value="UniProtKB-SubCell"/>
</dbReference>
<evidence type="ECO:0000256" key="2">
    <source>
        <dbReference type="ARBA" id="ARBA00022448"/>
    </source>
</evidence>
<evidence type="ECO:0000256" key="1">
    <source>
        <dbReference type="ARBA" id="ARBA00004651"/>
    </source>
</evidence>
<evidence type="ECO:0000256" key="3">
    <source>
        <dbReference type="ARBA" id="ARBA00022475"/>
    </source>
</evidence>
<feature type="transmembrane region" description="Helical" evidence="7">
    <location>
        <begin position="109"/>
        <end position="129"/>
    </location>
</feature>
<dbReference type="PANTHER" id="PTHR43744">
    <property type="entry name" value="ABC TRANSPORTER PERMEASE PROTEIN MG189-RELATED-RELATED"/>
    <property type="match status" value="1"/>
</dbReference>
<reference evidence="9" key="2">
    <citation type="journal article" date="2021" name="PeerJ">
        <title>Extensive microbial diversity within the chicken gut microbiome revealed by metagenomics and culture.</title>
        <authorList>
            <person name="Gilroy R."/>
            <person name="Ravi A."/>
            <person name="Getino M."/>
            <person name="Pursley I."/>
            <person name="Horton D.L."/>
            <person name="Alikhan N.F."/>
            <person name="Baker D."/>
            <person name="Gharbi K."/>
            <person name="Hall N."/>
            <person name="Watson M."/>
            <person name="Adriaenssens E.M."/>
            <person name="Foster-Nyarko E."/>
            <person name="Jarju S."/>
            <person name="Secka A."/>
            <person name="Antonio M."/>
            <person name="Oren A."/>
            <person name="Chaudhuri R.R."/>
            <person name="La Ragione R."/>
            <person name="Hildebrand F."/>
            <person name="Pallen M.J."/>
        </authorList>
    </citation>
    <scope>NUCLEOTIDE SEQUENCE</scope>
    <source>
        <strain evidence="9">13766</strain>
    </source>
</reference>
<comment type="subcellular location">
    <subcellularLocation>
        <location evidence="1 7">Cell membrane</location>
        <topology evidence="1 7">Multi-pass membrane protein</topology>
    </subcellularLocation>
</comment>
<name>A0A9D1G2T9_9FIRM</name>
<sequence>MKRRKASAFDVFNVLFMLLMMLVMIYPLLNVLATSLSRPSDITAGLVSWYPRGFNLVGYQYIIEDGQLFIGYRNTILYAAVGTLLTLTLTSLAAYALTHKELVGRRVLTFYWAVTMFFGGGLVPTYLVIKDLGLLDTFLVMVLPGCVGAYTLFVFRSFMLALPSELMEAAYIDGAGEWRVWSTIVLPLSKPLLATYALFTIVGHWNSWFNAMLYLKNANLYPLQLYLRRIVVQNDLSGTYADSASGALIASGAMTPQNAQMAAIVLTILPIMLIYPYIQKYFVKGVMIGSLKG</sequence>
<evidence type="ECO:0000313" key="9">
    <source>
        <dbReference type="EMBL" id="HIS93420.1"/>
    </source>
</evidence>
<dbReference type="AlphaFoldDB" id="A0A9D1G2T9"/>
<keyword evidence="4 7" id="KW-0812">Transmembrane</keyword>
<keyword evidence="5 7" id="KW-1133">Transmembrane helix</keyword>
<evidence type="ECO:0000256" key="4">
    <source>
        <dbReference type="ARBA" id="ARBA00022692"/>
    </source>
</evidence>
<feature type="transmembrane region" description="Helical" evidence="7">
    <location>
        <begin position="141"/>
        <end position="162"/>
    </location>
</feature>
<dbReference type="Proteomes" id="UP000824140">
    <property type="component" value="Unassembled WGS sequence"/>
</dbReference>
<dbReference type="CDD" id="cd06261">
    <property type="entry name" value="TM_PBP2"/>
    <property type="match status" value="1"/>
</dbReference>
<dbReference type="PROSITE" id="PS50928">
    <property type="entry name" value="ABC_TM1"/>
    <property type="match status" value="1"/>
</dbReference>
<dbReference type="Pfam" id="PF00528">
    <property type="entry name" value="BPD_transp_1"/>
    <property type="match status" value="1"/>
</dbReference>
<feature type="transmembrane region" description="Helical" evidence="7">
    <location>
        <begin position="12"/>
        <end position="29"/>
    </location>
</feature>
<keyword evidence="3" id="KW-1003">Cell membrane</keyword>
<keyword evidence="2 7" id="KW-0813">Transport</keyword>
<dbReference type="GO" id="GO:0055085">
    <property type="term" value="P:transmembrane transport"/>
    <property type="evidence" value="ECO:0007669"/>
    <property type="project" value="InterPro"/>
</dbReference>
<feature type="domain" description="ABC transmembrane type-1" evidence="8">
    <location>
        <begin position="72"/>
        <end position="279"/>
    </location>
</feature>